<evidence type="ECO:0000256" key="1">
    <source>
        <dbReference type="ARBA" id="ARBA00022527"/>
    </source>
</evidence>
<keyword evidence="6" id="KW-0418">Kinase</keyword>
<organism evidence="14 15">
    <name type="scientific">Escallonia herrerae</name>
    <dbReference type="NCBI Taxonomy" id="1293975"/>
    <lineage>
        <taxon>Eukaryota</taxon>
        <taxon>Viridiplantae</taxon>
        <taxon>Streptophyta</taxon>
        <taxon>Embryophyta</taxon>
        <taxon>Tracheophyta</taxon>
        <taxon>Spermatophyta</taxon>
        <taxon>Magnoliopsida</taxon>
        <taxon>eudicotyledons</taxon>
        <taxon>Gunneridae</taxon>
        <taxon>Pentapetalae</taxon>
        <taxon>asterids</taxon>
        <taxon>campanulids</taxon>
        <taxon>Escalloniales</taxon>
        <taxon>Escalloniaceae</taxon>
        <taxon>Escallonia</taxon>
    </lineage>
</organism>
<feature type="transmembrane region" description="Helical" evidence="10">
    <location>
        <begin position="318"/>
        <end position="336"/>
    </location>
</feature>
<keyword evidence="15" id="KW-1185">Reference proteome</keyword>
<evidence type="ECO:0000256" key="3">
    <source>
        <dbReference type="ARBA" id="ARBA00022729"/>
    </source>
</evidence>
<protein>
    <recommendedName>
        <fullName evidence="16">Cysteine-rich receptor-like protein kinase 2</fullName>
    </recommendedName>
</protein>
<dbReference type="GO" id="GO:0005524">
    <property type="term" value="F:ATP binding"/>
    <property type="evidence" value="ECO:0007669"/>
    <property type="project" value="UniProtKB-KW"/>
</dbReference>
<dbReference type="Gene3D" id="3.30.430.20">
    <property type="entry name" value="Gnk2 domain, C-X8-C-X2-C motif"/>
    <property type="match status" value="2"/>
</dbReference>
<evidence type="ECO:0000313" key="15">
    <source>
        <dbReference type="Proteomes" id="UP001188597"/>
    </source>
</evidence>
<feature type="compositionally biased region" description="Polar residues" evidence="9">
    <location>
        <begin position="543"/>
        <end position="561"/>
    </location>
</feature>
<dbReference type="PROSITE" id="PS50011">
    <property type="entry name" value="PROTEIN_KINASE_DOM"/>
    <property type="match status" value="1"/>
</dbReference>
<dbReference type="FunFam" id="3.30.430.20:FF:000014">
    <property type="entry name" value="Cysteine-rich receptor-like protein kinase 2"/>
    <property type="match status" value="1"/>
</dbReference>
<keyword evidence="10" id="KW-0812">Transmembrane</keyword>
<gene>
    <name evidence="14" type="ORF">RJ639_015669</name>
</gene>
<feature type="signal peptide" evidence="11">
    <location>
        <begin position="1"/>
        <end position="34"/>
    </location>
</feature>
<dbReference type="PROSITE" id="PS51473">
    <property type="entry name" value="GNK2"/>
    <property type="match status" value="2"/>
</dbReference>
<feature type="domain" description="Gnk2-homologous" evidence="13">
    <location>
        <begin position="38"/>
        <end position="140"/>
    </location>
</feature>
<proteinExistence type="predicted"/>
<feature type="chain" id="PRO_5041716353" description="Cysteine-rich receptor-like protein kinase 2" evidence="11">
    <location>
        <begin position="35"/>
        <end position="581"/>
    </location>
</feature>
<dbReference type="Proteomes" id="UP001188597">
    <property type="component" value="Unassembled WGS sequence"/>
</dbReference>
<keyword evidence="8" id="KW-0675">Receptor</keyword>
<sequence>MMGMPAAAGWSSWQRRWWRMVAILLFVSVGPVMSDPQTNLLNRGCSQYNATNLSDFFSNRNATFADLRSQLTNSTHFATAQQARTSDPVYAMAQCRNYLATADCVACFDAAVSLIRNCSAANGARVIYDGCFLRYESNGFYDQSTQPGNVGICSNQTASQATAFNAAVEGLLTDLVSATPRINGFYAATTRGLTGSGATVYAVAQCAETVSQSGCLDCLTVAHSNIRSCPPRAEGSAIDSGCFLRYSDASFFSDNQTTNITPFLGGGKSSKKKAVIGGVVGGGGLLLLILAFFIWYLLPEKPKAARRAMELPHFPNSVVLLLVVDIIVICFLLDVTEQGIVKNGSIVAVKKLAITTGRAKADFESEVRLISNVHHRNLIRLLGCSSKGPDLLLVYEYMRNGSLDRFLYDAKCRKAFNPRGESKLKTYPIKGYTAPEYAIQGQLSEKVDTYSFGVVILETISGRRCTEGNITNDAEFLLEHAWKLYEIDTPLRLVDKTLDPNDYSAEDVKKIMEIALLCTQHVSLRPTMSEVVVLLISDRSLEQNPPRRSNFVNSDNKISGDTSTYTNSSTATASYSEFTGR</sequence>
<keyword evidence="2" id="KW-0808">Transferase</keyword>
<keyword evidence="4" id="KW-0677">Repeat</keyword>
<dbReference type="InterPro" id="IPR038408">
    <property type="entry name" value="GNK2_sf"/>
</dbReference>
<evidence type="ECO:0000256" key="4">
    <source>
        <dbReference type="ARBA" id="ARBA00022737"/>
    </source>
</evidence>
<evidence type="ECO:0000259" key="12">
    <source>
        <dbReference type="PROSITE" id="PS50011"/>
    </source>
</evidence>
<dbReference type="Pfam" id="PF01657">
    <property type="entry name" value="Stress-antifung"/>
    <property type="match status" value="2"/>
</dbReference>
<evidence type="ECO:0008006" key="16">
    <source>
        <dbReference type="Google" id="ProtNLM"/>
    </source>
</evidence>
<evidence type="ECO:0000256" key="9">
    <source>
        <dbReference type="SAM" id="MobiDB-lite"/>
    </source>
</evidence>
<evidence type="ECO:0000256" key="7">
    <source>
        <dbReference type="ARBA" id="ARBA00022840"/>
    </source>
</evidence>
<dbReference type="InterPro" id="IPR011009">
    <property type="entry name" value="Kinase-like_dom_sf"/>
</dbReference>
<feature type="domain" description="Gnk2-homologous" evidence="13">
    <location>
        <begin position="146"/>
        <end position="251"/>
    </location>
</feature>
<keyword evidence="7" id="KW-0067">ATP-binding</keyword>
<accession>A0AA88VBT8</accession>
<dbReference type="GO" id="GO:0004674">
    <property type="term" value="F:protein serine/threonine kinase activity"/>
    <property type="evidence" value="ECO:0007669"/>
    <property type="project" value="UniProtKB-KW"/>
</dbReference>
<feature type="region of interest" description="Disordered" evidence="9">
    <location>
        <begin position="543"/>
        <end position="581"/>
    </location>
</feature>
<dbReference type="EMBL" id="JAVXUP010002151">
    <property type="protein sequence ID" value="KAK3005284.1"/>
    <property type="molecule type" value="Genomic_DNA"/>
</dbReference>
<keyword evidence="10" id="KW-0472">Membrane</keyword>
<feature type="domain" description="Protein kinase" evidence="12">
    <location>
        <begin position="274"/>
        <end position="581"/>
    </location>
</feature>
<reference evidence="14" key="1">
    <citation type="submission" date="2022-12" db="EMBL/GenBank/DDBJ databases">
        <title>Draft genome assemblies for two species of Escallonia (Escalloniales).</title>
        <authorList>
            <person name="Chanderbali A."/>
            <person name="Dervinis C."/>
            <person name="Anghel I."/>
            <person name="Soltis D."/>
            <person name="Soltis P."/>
            <person name="Zapata F."/>
        </authorList>
    </citation>
    <scope>NUCLEOTIDE SEQUENCE</scope>
    <source>
        <strain evidence="14">UCBG64.0493</strain>
        <tissue evidence="14">Leaf</tissue>
    </source>
</reference>
<dbReference type="InterPro" id="IPR052059">
    <property type="entry name" value="CR_Ser/Thr_kinase"/>
</dbReference>
<dbReference type="CDD" id="cd23509">
    <property type="entry name" value="Gnk2-like"/>
    <property type="match status" value="2"/>
</dbReference>
<dbReference type="PANTHER" id="PTHR47973">
    <property type="entry name" value="CYSTEINE-RICH RECEPTOR-LIKE PROTEIN KINASE 3"/>
    <property type="match status" value="1"/>
</dbReference>
<dbReference type="InterPro" id="IPR002902">
    <property type="entry name" value="GNK2"/>
</dbReference>
<evidence type="ECO:0000256" key="10">
    <source>
        <dbReference type="SAM" id="Phobius"/>
    </source>
</evidence>
<evidence type="ECO:0000256" key="6">
    <source>
        <dbReference type="ARBA" id="ARBA00022777"/>
    </source>
</evidence>
<comment type="caution">
    <text evidence="14">The sequence shown here is derived from an EMBL/GenBank/DDBJ whole genome shotgun (WGS) entry which is preliminary data.</text>
</comment>
<dbReference type="Gene3D" id="3.30.200.20">
    <property type="entry name" value="Phosphorylase Kinase, domain 1"/>
    <property type="match status" value="1"/>
</dbReference>
<dbReference type="Pfam" id="PF07714">
    <property type="entry name" value="PK_Tyr_Ser-Thr"/>
    <property type="match status" value="1"/>
</dbReference>
<keyword evidence="3 11" id="KW-0732">Signal</keyword>
<dbReference type="InterPro" id="IPR000719">
    <property type="entry name" value="Prot_kinase_dom"/>
</dbReference>
<evidence type="ECO:0000313" key="14">
    <source>
        <dbReference type="EMBL" id="KAK3005284.1"/>
    </source>
</evidence>
<evidence type="ECO:0000256" key="2">
    <source>
        <dbReference type="ARBA" id="ARBA00022679"/>
    </source>
</evidence>
<dbReference type="AlphaFoldDB" id="A0AA88VBT8"/>
<evidence type="ECO:0000256" key="5">
    <source>
        <dbReference type="ARBA" id="ARBA00022741"/>
    </source>
</evidence>
<name>A0AA88VBT8_9ASTE</name>
<keyword evidence="1" id="KW-0723">Serine/threonine-protein kinase</keyword>
<keyword evidence="10" id="KW-1133">Transmembrane helix</keyword>
<dbReference type="SUPFAM" id="SSF56112">
    <property type="entry name" value="Protein kinase-like (PK-like)"/>
    <property type="match status" value="1"/>
</dbReference>
<dbReference type="Gene3D" id="1.10.510.10">
    <property type="entry name" value="Transferase(Phosphotransferase) domain 1"/>
    <property type="match status" value="1"/>
</dbReference>
<evidence type="ECO:0000256" key="11">
    <source>
        <dbReference type="SAM" id="SignalP"/>
    </source>
</evidence>
<dbReference type="InterPro" id="IPR001245">
    <property type="entry name" value="Ser-Thr/Tyr_kinase_cat_dom"/>
</dbReference>
<evidence type="ECO:0000256" key="8">
    <source>
        <dbReference type="ARBA" id="ARBA00023170"/>
    </source>
</evidence>
<feature type="compositionally biased region" description="Low complexity" evidence="9">
    <location>
        <begin position="562"/>
        <end position="581"/>
    </location>
</feature>
<dbReference type="FunFam" id="3.30.430.20:FF:000017">
    <property type="entry name" value="Cysteine-rich receptor-like protein kinase 2"/>
    <property type="match status" value="1"/>
</dbReference>
<evidence type="ECO:0000259" key="13">
    <source>
        <dbReference type="PROSITE" id="PS51473"/>
    </source>
</evidence>
<keyword evidence="5" id="KW-0547">Nucleotide-binding</keyword>
<feature type="transmembrane region" description="Helical" evidence="10">
    <location>
        <begin position="274"/>
        <end position="298"/>
    </location>
</feature>